<comment type="caution">
    <text evidence="2">The sequence shown here is derived from an EMBL/GenBank/DDBJ whole genome shotgun (WGS) entry which is preliminary data.</text>
</comment>
<dbReference type="OrthoDB" id="9921205at2"/>
<accession>B9XC09</accession>
<evidence type="ECO:0000256" key="1">
    <source>
        <dbReference type="SAM" id="MobiDB-lite"/>
    </source>
</evidence>
<feature type="compositionally biased region" description="Basic and acidic residues" evidence="1">
    <location>
        <begin position="75"/>
        <end position="97"/>
    </location>
</feature>
<protein>
    <submittedName>
        <fullName evidence="2">Uncharacterized protein</fullName>
    </submittedName>
</protein>
<dbReference type="EMBL" id="ABOX02000004">
    <property type="protein sequence ID" value="EEF62477.1"/>
    <property type="molecule type" value="Genomic_DNA"/>
</dbReference>
<proteinExistence type="predicted"/>
<evidence type="ECO:0000313" key="3">
    <source>
        <dbReference type="Proteomes" id="UP000003688"/>
    </source>
</evidence>
<sequence length="169" mass="19372">MDLSSDELEILDYLRCRGGEYVAIAEICRRAGGRKKFLESPNWAKNMMSRLVEGNLLQVDERGHFRFKMNNGVPAEKRKAEGYPHPDSRVSGEDYFPRRQKTGVVDDNYFPPTEPVPQIIDESYFLAPKEHLPEMKEATDAAKTDLPTSHIVDEDYFPAPEAQRPQTKQ</sequence>
<keyword evidence="3" id="KW-1185">Reference proteome</keyword>
<reference evidence="2 3" key="1">
    <citation type="journal article" date="2011" name="J. Bacteriol.">
        <title>Genome sequence of 'Pedosphaera parvula' Ellin514, an aerobic Verrucomicrobial isolate from pasture soil.</title>
        <authorList>
            <person name="Kant R."/>
            <person name="van Passel M.W."/>
            <person name="Sangwan P."/>
            <person name="Palva A."/>
            <person name="Lucas S."/>
            <person name="Copeland A."/>
            <person name="Lapidus A."/>
            <person name="Glavina Del Rio T."/>
            <person name="Dalin E."/>
            <person name="Tice H."/>
            <person name="Bruce D."/>
            <person name="Goodwin L."/>
            <person name="Pitluck S."/>
            <person name="Chertkov O."/>
            <person name="Larimer F.W."/>
            <person name="Land M.L."/>
            <person name="Hauser L."/>
            <person name="Brettin T.S."/>
            <person name="Detter J.C."/>
            <person name="Han S."/>
            <person name="de Vos W.M."/>
            <person name="Janssen P.H."/>
            <person name="Smidt H."/>
        </authorList>
    </citation>
    <scope>NUCLEOTIDE SEQUENCE [LARGE SCALE GENOMIC DNA]</scope>
    <source>
        <strain evidence="2 3">Ellin514</strain>
    </source>
</reference>
<dbReference type="Proteomes" id="UP000003688">
    <property type="component" value="Unassembled WGS sequence"/>
</dbReference>
<evidence type="ECO:0000313" key="2">
    <source>
        <dbReference type="EMBL" id="EEF62477.1"/>
    </source>
</evidence>
<gene>
    <name evidence="2" type="ORF">Cflav_PD5112</name>
</gene>
<name>B9XC09_PEDPL</name>
<organism evidence="2 3">
    <name type="scientific">Pedosphaera parvula (strain Ellin514)</name>
    <dbReference type="NCBI Taxonomy" id="320771"/>
    <lineage>
        <taxon>Bacteria</taxon>
        <taxon>Pseudomonadati</taxon>
        <taxon>Verrucomicrobiota</taxon>
        <taxon>Pedosphaerae</taxon>
        <taxon>Pedosphaerales</taxon>
        <taxon>Pedosphaeraceae</taxon>
        <taxon>Pedosphaera</taxon>
    </lineage>
</organism>
<dbReference type="AlphaFoldDB" id="B9XC09"/>
<feature type="region of interest" description="Disordered" evidence="1">
    <location>
        <begin position="70"/>
        <end position="97"/>
    </location>
</feature>